<dbReference type="InterPro" id="IPR029018">
    <property type="entry name" value="Hex-like_dom2"/>
</dbReference>
<evidence type="ECO:0000256" key="5">
    <source>
        <dbReference type="SAM" id="Phobius"/>
    </source>
</evidence>
<gene>
    <name evidence="8" type="ORF">Kpho01_53980</name>
</gene>
<dbReference type="InterPro" id="IPR017853">
    <property type="entry name" value="GH"/>
</dbReference>
<feature type="region of interest" description="Disordered" evidence="4">
    <location>
        <begin position="920"/>
        <end position="940"/>
    </location>
</feature>
<sequence length="1280" mass="130427">MQARVSVAAGRRLRQRLEQSAALREVLYHPAALAARRTAARTARQLAPRAADRFIADVKGTEPLLASVRAERRTGRRAGTLRVAATLSAAAVVGGLLLPAPGFAAEPNARQDLSSSAADTTDAAEPAEPAAVAEAPLPLGSLTDPQVFPRPQELRAGGRPVAVPRQVTVVLADSADGPAVDAVRALLARAGADGVVTAAQAPEQPAPGSLVVYVGGPYEGAGGAVDRALRLLAAANGLKDTEVPQLAGLPSGGYLLASGQLPTAGGSYGAVVLAGVDGAGTFYAAQSLAQLLSPVGPGQGQGGGGDRGFPGVLLRDWPSGAAQRGTAESFYGAPWSAAQRLALVDFLGRTKQDYFLYAPGGDPYRSQRWREPYPARQAAELAELTARARANHVTVGYSVAPGQSFCFSSGKDVDALVAKLDGLRQLGVQAFQLDFLDVSYDEWHCGADRRKFGTGPVAAAKAQAALTAAVQQKLAAERPGRVALSVVPTEYLKQGTSPYRAALAAGLPDGVRVVWSGGAAIPEKVTGEQADATADLFGRPLVTMDNYPVNDSAPDRLFLGGYAGRDAEVARRSAVLLTSAMSQPVASRIPLATAADFGWQPDGYRPGQSLAAALRLLTAGPAQQAAAAALAGNSASSPLGGQESAYLAPLVEEFWAAAEPASGAPADAAQLRAAAQPLREAFAVMADAPRTLAGDPLAADAAPWLARLSAYGSAGRAAVDVLLAQQGGDGTAAWQARLELGRQRGVLEQNPVTVGKGVLDAFLDRAEKSADTWSGITAGASPTTTLGTSHDHGPALMADGSGETFYWSSAQPQVGDSFGLDLGTPKPLGSVTVLMGGPGDDPDSRSAADDYLHDGVLEYWSGSGGWHRLATVHGQRTVTASAPAGAVAKAVRLRATGGQQTSVAVREFTAAAPDAVAAAVSGPPAAPGSSPEAVLSGDPDSAFRAAAPPAAGDDPLTVELGSARPLDRLTVLTDPTVRAEATAQVRRPDGSWADLGPVRPGYNELRADGGPVEALRLVWRPGGEAPVVNQVIPWWADVPAARLTLAEPTLDVVAGAAAPAAARATVESGRPDALTGALRAEVPAVAKGLVVAPAPAVTVPRGGRAGAPLLVTAAADTPSGTYRVPVVFTAGALSVRQELLVHVVPPVGGPDLAPTATATASAEDGPKTPAAAVADGDPATSWSAPAEDGAWVQLRLPQPARLGSAVLHWGGAHASAYRLEASADGVAWTTVAEVDNGQGGTETVRFDAPGAQYLRVQGVARATRYGYALSGVELYAVPQG</sequence>
<dbReference type="Pfam" id="PF02838">
    <property type="entry name" value="Glyco_hydro_20b"/>
    <property type="match status" value="1"/>
</dbReference>
<dbReference type="RefSeq" id="WP_051778256.1">
    <property type="nucleotide sequence ID" value="NZ_BSRX01000037.1"/>
</dbReference>
<evidence type="ECO:0000256" key="4">
    <source>
        <dbReference type="SAM" id="MobiDB-lite"/>
    </source>
</evidence>
<evidence type="ECO:0000259" key="6">
    <source>
        <dbReference type="PROSITE" id="PS50022"/>
    </source>
</evidence>
<comment type="caution">
    <text evidence="8">The sequence shown here is derived from an EMBL/GenBank/DDBJ whole genome shotgun (WGS) entry which is preliminary data.</text>
</comment>
<keyword evidence="2 3" id="KW-0326">Glycosidase</keyword>
<dbReference type="InterPro" id="IPR011496">
    <property type="entry name" value="O-GlcNAcase_cat"/>
</dbReference>
<reference evidence="8" key="1">
    <citation type="submission" date="2023-02" db="EMBL/GenBank/DDBJ databases">
        <title>Kitasatospora phosalacinea NBRC 14362.</title>
        <authorList>
            <person name="Ichikawa N."/>
            <person name="Sato H."/>
            <person name="Tonouchi N."/>
        </authorList>
    </citation>
    <scope>NUCLEOTIDE SEQUENCE</scope>
    <source>
        <strain evidence="8">NBRC 14362</strain>
    </source>
</reference>
<dbReference type="Gene3D" id="3.20.20.80">
    <property type="entry name" value="Glycosidases"/>
    <property type="match status" value="1"/>
</dbReference>
<dbReference type="OrthoDB" id="9760892at2"/>
<dbReference type="EMBL" id="BSRX01000037">
    <property type="protein sequence ID" value="GLW57387.1"/>
    <property type="molecule type" value="Genomic_DNA"/>
</dbReference>
<dbReference type="Pfam" id="PF00754">
    <property type="entry name" value="F5_F8_type_C"/>
    <property type="match status" value="1"/>
</dbReference>
<dbReference type="InterPro" id="IPR049019">
    <property type="entry name" value="NagJ-like_helical"/>
</dbReference>
<feature type="compositionally biased region" description="Low complexity" evidence="4">
    <location>
        <begin position="108"/>
        <end position="139"/>
    </location>
</feature>
<dbReference type="Gene3D" id="2.60.120.260">
    <property type="entry name" value="Galactose-binding domain-like"/>
    <property type="match status" value="2"/>
</dbReference>
<dbReference type="PROSITE" id="PS52009">
    <property type="entry name" value="GH84"/>
    <property type="match status" value="1"/>
</dbReference>
<feature type="region of interest" description="Disordered" evidence="4">
    <location>
        <begin position="1154"/>
        <end position="1179"/>
    </location>
</feature>
<organism evidence="8 9">
    <name type="scientific">Kitasatospora phosalacinea</name>
    <dbReference type="NCBI Taxonomy" id="2065"/>
    <lineage>
        <taxon>Bacteria</taxon>
        <taxon>Bacillati</taxon>
        <taxon>Actinomycetota</taxon>
        <taxon>Actinomycetes</taxon>
        <taxon>Kitasatosporales</taxon>
        <taxon>Streptomycetaceae</taxon>
        <taxon>Kitasatospora</taxon>
    </lineage>
</organism>
<accession>A0A9W6URQ5</accession>
<feature type="transmembrane region" description="Helical" evidence="5">
    <location>
        <begin position="79"/>
        <end position="98"/>
    </location>
</feature>
<dbReference type="InterPro" id="IPR015882">
    <property type="entry name" value="HEX_bac_N"/>
</dbReference>
<feature type="domain" description="F5/8 type C" evidence="6">
    <location>
        <begin position="1142"/>
        <end position="1277"/>
    </location>
</feature>
<evidence type="ECO:0000256" key="3">
    <source>
        <dbReference type="PROSITE-ProRule" id="PRU01353"/>
    </source>
</evidence>
<proteinExistence type="inferred from homology"/>
<dbReference type="InterPro" id="IPR000421">
    <property type="entry name" value="FA58C"/>
</dbReference>
<dbReference type="PANTHER" id="PTHR13170:SF16">
    <property type="entry name" value="PROTEIN O-GLCNACASE"/>
    <property type="match status" value="1"/>
</dbReference>
<dbReference type="GO" id="GO:0005975">
    <property type="term" value="P:carbohydrate metabolic process"/>
    <property type="evidence" value="ECO:0007669"/>
    <property type="project" value="UniProtKB-ARBA"/>
</dbReference>
<dbReference type="Pfam" id="PF21774">
    <property type="entry name" value="NagJ_C"/>
    <property type="match status" value="1"/>
</dbReference>
<dbReference type="SUPFAM" id="SSF49785">
    <property type="entry name" value="Galactose-binding domain-like"/>
    <property type="match status" value="2"/>
</dbReference>
<comment type="similarity">
    <text evidence="3">Belongs to the glycosyl hydrolase 84 family.</text>
</comment>
<evidence type="ECO:0000313" key="9">
    <source>
        <dbReference type="Proteomes" id="UP001165143"/>
    </source>
</evidence>
<feature type="domain" description="GH84" evidence="7">
    <location>
        <begin position="322"/>
        <end position="602"/>
    </location>
</feature>
<keyword evidence="5" id="KW-0472">Membrane</keyword>
<name>A0A9W6URQ5_9ACTN</name>
<dbReference type="SUPFAM" id="SSF51445">
    <property type="entry name" value="(Trans)glycosidases"/>
    <property type="match status" value="1"/>
</dbReference>
<dbReference type="Pfam" id="PF07555">
    <property type="entry name" value="NAGidase"/>
    <property type="match status" value="1"/>
</dbReference>
<dbReference type="InterPro" id="IPR008979">
    <property type="entry name" value="Galactose-bd-like_sf"/>
</dbReference>
<evidence type="ECO:0000256" key="1">
    <source>
        <dbReference type="ARBA" id="ARBA00022801"/>
    </source>
</evidence>
<dbReference type="Proteomes" id="UP001165143">
    <property type="component" value="Unassembled WGS sequence"/>
</dbReference>
<keyword evidence="5" id="KW-1133">Transmembrane helix</keyword>
<dbReference type="AlphaFoldDB" id="A0A9W6URQ5"/>
<dbReference type="GO" id="GO:1901135">
    <property type="term" value="P:carbohydrate derivative metabolic process"/>
    <property type="evidence" value="ECO:0007669"/>
    <property type="project" value="UniProtKB-ARBA"/>
</dbReference>
<feature type="active site" description="Proton donor" evidence="3">
    <location>
        <position position="437"/>
    </location>
</feature>
<keyword evidence="5" id="KW-0812">Transmembrane</keyword>
<dbReference type="PANTHER" id="PTHR13170">
    <property type="entry name" value="O-GLCNACASE"/>
    <property type="match status" value="1"/>
</dbReference>
<dbReference type="PROSITE" id="PS50022">
    <property type="entry name" value="FA58C_3"/>
    <property type="match status" value="1"/>
</dbReference>
<protein>
    <recommendedName>
        <fullName evidence="10">F5/8 type C domain-containing protein</fullName>
    </recommendedName>
</protein>
<dbReference type="SUPFAM" id="SSF140657">
    <property type="entry name" value="Hyaluronidase post-catalytic domain-like"/>
    <property type="match status" value="1"/>
</dbReference>
<evidence type="ECO:0008006" key="10">
    <source>
        <dbReference type="Google" id="ProtNLM"/>
    </source>
</evidence>
<dbReference type="Gene3D" id="1.20.58.460">
    <property type="entry name" value="Hyaluronidase post-catalytic domain-like"/>
    <property type="match status" value="1"/>
</dbReference>
<dbReference type="SUPFAM" id="SSF55545">
    <property type="entry name" value="beta-N-acetylhexosaminidase-like domain"/>
    <property type="match status" value="1"/>
</dbReference>
<evidence type="ECO:0000256" key="2">
    <source>
        <dbReference type="ARBA" id="ARBA00023295"/>
    </source>
</evidence>
<feature type="region of interest" description="Disordered" evidence="4">
    <location>
        <begin position="108"/>
        <end position="155"/>
    </location>
</feature>
<dbReference type="Gene3D" id="3.30.379.10">
    <property type="entry name" value="Chitobiase/beta-hexosaminidase domain 2-like"/>
    <property type="match status" value="1"/>
</dbReference>
<evidence type="ECO:0000313" key="8">
    <source>
        <dbReference type="EMBL" id="GLW57387.1"/>
    </source>
</evidence>
<evidence type="ECO:0000259" key="7">
    <source>
        <dbReference type="PROSITE" id="PS52009"/>
    </source>
</evidence>
<dbReference type="InterPro" id="IPR051822">
    <property type="entry name" value="Glycosyl_Hydrolase_84"/>
</dbReference>
<dbReference type="GO" id="GO:0015929">
    <property type="term" value="F:hexosaminidase activity"/>
    <property type="evidence" value="ECO:0007669"/>
    <property type="project" value="UniProtKB-ARBA"/>
</dbReference>
<keyword evidence="1 3" id="KW-0378">Hydrolase</keyword>